<dbReference type="Pfam" id="PF06726">
    <property type="entry name" value="BC10"/>
    <property type="match status" value="1"/>
</dbReference>
<comment type="caution">
    <text evidence="3">The sequence shown here is derived from an EMBL/GenBank/DDBJ whole genome shotgun (WGS) entry which is preliminary data.</text>
</comment>
<reference evidence="3 4" key="1">
    <citation type="journal article" date="2023" name="Plant Dis.">
        <title>First Report of Diplodia intermedia Causing Canker and Dieback Diseases on Apple Trees in Canada.</title>
        <authorList>
            <person name="Ellouze W."/>
            <person name="Ilyukhin E."/>
            <person name="Sulman M."/>
            <person name="Ali S."/>
        </authorList>
    </citation>
    <scope>NUCLEOTIDE SEQUENCE [LARGE SCALE GENOMIC DNA]</scope>
    <source>
        <strain evidence="3 4">M45-28</strain>
    </source>
</reference>
<sequence length="350" mass="37998">MAAQPKITVSLKTPLDESKVLIESVEAYVEKYMSRYDASHDFDHIRRVLGLAKYILAETQKNAQGVLDETAIYLAALVHDVGDHKYLQPGEDAEKQILEVLLERGASAALASKVHTIAKNVSYTNEIKDPEKVRDALLEHPELAIVQDADRLDAIGAIGVGRCFAFGAAKSDRGMQGAVDHFEVKLERLEAMMKLDTDTLLSARSTNASPVYLVLFISATYFLNRPCVYCSLLLAILVIALFDFNTSWFEPNGRYHPDADAVSAANDSYVPPSNASMALDVAMETVSLLAGTVNNTAGALVSAAMDGIKRKRGTPDAAAHVAAGASADWGKGLFARKEWKVPCMDVIVRL</sequence>
<organism evidence="3 4">
    <name type="scientific">Diplodia intermedia</name>
    <dbReference type="NCBI Taxonomy" id="856260"/>
    <lineage>
        <taxon>Eukaryota</taxon>
        <taxon>Fungi</taxon>
        <taxon>Dikarya</taxon>
        <taxon>Ascomycota</taxon>
        <taxon>Pezizomycotina</taxon>
        <taxon>Dothideomycetes</taxon>
        <taxon>Dothideomycetes incertae sedis</taxon>
        <taxon>Botryosphaeriales</taxon>
        <taxon>Botryosphaeriaceae</taxon>
        <taxon>Diplodia</taxon>
    </lineage>
</organism>
<proteinExistence type="predicted"/>
<dbReference type="PANTHER" id="PTHR33594">
    <property type="entry name" value="SUPERFAMILY HYDROLASE, PUTATIVE (AFU_ORTHOLOGUE AFUA_1G03035)-RELATED"/>
    <property type="match status" value="1"/>
</dbReference>
<evidence type="ECO:0000313" key="3">
    <source>
        <dbReference type="EMBL" id="KAL1648014.1"/>
    </source>
</evidence>
<dbReference type="InterPro" id="IPR003607">
    <property type="entry name" value="HD/PDEase_dom"/>
</dbReference>
<protein>
    <recommendedName>
        <fullName evidence="2">HD/PDEase domain-containing protein</fullName>
    </recommendedName>
</protein>
<accession>A0ABR3TZD0</accession>
<keyword evidence="1" id="KW-1133">Transmembrane helix</keyword>
<dbReference type="CDD" id="cd00077">
    <property type="entry name" value="HDc"/>
    <property type="match status" value="1"/>
</dbReference>
<dbReference type="SMART" id="SM01396">
    <property type="entry name" value="BC10"/>
    <property type="match status" value="1"/>
</dbReference>
<dbReference type="SMART" id="SM00471">
    <property type="entry name" value="HDc"/>
    <property type="match status" value="1"/>
</dbReference>
<dbReference type="Proteomes" id="UP001521184">
    <property type="component" value="Unassembled WGS sequence"/>
</dbReference>
<dbReference type="Pfam" id="PF01966">
    <property type="entry name" value="HD"/>
    <property type="match status" value="1"/>
</dbReference>
<keyword evidence="4" id="KW-1185">Reference proteome</keyword>
<feature type="transmembrane region" description="Helical" evidence="1">
    <location>
        <begin position="211"/>
        <end position="244"/>
    </location>
</feature>
<dbReference type="InterPro" id="IPR006674">
    <property type="entry name" value="HD_domain"/>
</dbReference>
<dbReference type="PANTHER" id="PTHR33594:SF1">
    <property type="entry name" value="HD_PDEASE DOMAIN-CONTAINING PROTEIN"/>
    <property type="match status" value="1"/>
</dbReference>
<gene>
    <name evidence="3" type="ORF">SLS58_002339</name>
</gene>
<evidence type="ECO:0000259" key="2">
    <source>
        <dbReference type="SMART" id="SM00471"/>
    </source>
</evidence>
<name>A0ABR3TZD0_9PEZI</name>
<keyword evidence="1" id="KW-0812">Transmembrane</keyword>
<feature type="domain" description="HD/PDEase" evidence="2">
    <location>
        <begin position="37"/>
        <end position="164"/>
    </location>
</feature>
<dbReference type="InterPro" id="IPR009598">
    <property type="entry name" value="BCALP"/>
</dbReference>
<dbReference type="EMBL" id="JAKEKT020000010">
    <property type="protein sequence ID" value="KAL1648014.1"/>
    <property type="molecule type" value="Genomic_DNA"/>
</dbReference>
<dbReference type="Gene3D" id="1.10.3210.50">
    <property type="match status" value="1"/>
</dbReference>
<evidence type="ECO:0000256" key="1">
    <source>
        <dbReference type="SAM" id="Phobius"/>
    </source>
</evidence>
<dbReference type="SUPFAM" id="SSF109604">
    <property type="entry name" value="HD-domain/PDEase-like"/>
    <property type="match status" value="1"/>
</dbReference>
<evidence type="ECO:0000313" key="4">
    <source>
        <dbReference type="Proteomes" id="UP001521184"/>
    </source>
</evidence>
<keyword evidence="1" id="KW-0472">Membrane</keyword>